<dbReference type="RefSeq" id="WP_152300102.1">
    <property type="nucleotide sequence ID" value="NZ_CP041166.1"/>
</dbReference>
<dbReference type="NCBIfam" id="TIGR02736">
    <property type="entry name" value="cbb3_Q_epsi"/>
    <property type="match status" value="1"/>
</dbReference>
<dbReference type="KEGG" id="suln:FJR47_08960"/>
<evidence type="ECO:0000313" key="3">
    <source>
        <dbReference type="EMBL" id="QFR44042.1"/>
    </source>
</evidence>
<feature type="region of interest" description="Disordered" evidence="1">
    <location>
        <begin position="51"/>
        <end position="79"/>
    </location>
</feature>
<name>A0AAJ4A554_9BACT</name>
<accession>A0AAJ4A554</accession>
<dbReference type="InterPro" id="IPR014107">
    <property type="entry name" value="Cyt_c_oxidase_cbb3_CcoQ"/>
</dbReference>
<keyword evidence="2" id="KW-0812">Transmembrane</keyword>
<protein>
    <submittedName>
        <fullName evidence="3">Cytochrome c oxidase, cbb3-type, CcoQ subunit</fullName>
    </submittedName>
</protein>
<dbReference type="InterPro" id="IPR008621">
    <property type="entry name" value="Cbb3-typ_cyt_oxidase_comp"/>
</dbReference>
<feature type="compositionally biased region" description="Basic and acidic residues" evidence="1">
    <location>
        <begin position="69"/>
        <end position="79"/>
    </location>
</feature>
<reference evidence="4" key="1">
    <citation type="submission" date="2019-06" db="EMBL/GenBank/DDBJ databases">
        <title>Sulfurimonas gotlandica sp. nov., a chemoautotrophic and psychrotolerant epsilonproteobacterium isolated from a pelagic redoxcline, and an emended description of the genus Sulfurimonas.</title>
        <authorList>
            <person name="Wang S."/>
            <person name="Jiang L."/>
            <person name="Shao Z."/>
        </authorList>
    </citation>
    <scope>NUCLEOTIDE SEQUENCE [LARGE SCALE GENOMIC DNA]</scope>
    <source>
        <strain evidence="4">1-1N</strain>
    </source>
</reference>
<dbReference type="EMBL" id="CP041166">
    <property type="protein sequence ID" value="QFR44042.1"/>
    <property type="molecule type" value="Genomic_DNA"/>
</dbReference>
<dbReference type="Pfam" id="PF05545">
    <property type="entry name" value="FixQ"/>
    <property type="match status" value="1"/>
</dbReference>
<evidence type="ECO:0000256" key="1">
    <source>
        <dbReference type="SAM" id="MobiDB-lite"/>
    </source>
</evidence>
<dbReference type="AlphaFoldDB" id="A0AAJ4A554"/>
<gene>
    <name evidence="3" type="ORF">FJR47_08960</name>
</gene>
<organism evidence="3 4">
    <name type="scientific">Sulfurimonas xiamenensis</name>
    <dbReference type="NCBI Taxonomy" id="2590021"/>
    <lineage>
        <taxon>Bacteria</taxon>
        <taxon>Pseudomonadati</taxon>
        <taxon>Campylobacterota</taxon>
        <taxon>Epsilonproteobacteria</taxon>
        <taxon>Campylobacterales</taxon>
        <taxon>Sulfurimonadaceae</taxon>
        <taxon>Sulfurimonas</taxon>
    </lineage>
</organism>
<feature type="transmembrane region" description="Helical" evidence="2">
    <location>
        <begin position="6"/>
        <end position="26"/>
    </location>
</feature>
<evidence type="ECO:0000256" key="2">
    <source>
        <dbReference type="SAM" id="Phobius"/>
    </source>
</evidence>
<proteinExistence type="predicted"/>
<keyword evidence="2" id="KW-0472">Membrane</keyword>
<keyword evidence="4" id="KW-1185">Reference proteome</keyword>
<dbReference type="Proteomes" id="UP000326061">
    <property type="component" value="Chromosome"/>
</dbReference>
<evidence type="ECO:0000313" key="4">
    <source>
        <dbReference type="Proteomes" id="UP000326061"/>
    </source>
</evidence>
<keyword evidence="2" id="KW-1133">Transmembrane helix</keyword>
<sequence length="79" mass="9045">MDIAQLQAYGYFALTFFLVVALYAYIYHLYSKKKDADGIDYEQYSNMALKDDIDDTPVSPKSDSEAPSEGEKKRGEIYE</sequence>